<dbReference type="PANTHER" id="PTHR43794">
    <property type="entry name" value="AMINOHYDROLASE SSNA-RELATED"/>
    <property type="match status" value="1"/>
</dbReference>
<dbReference type="EMBL" id="WHYS01000001">
    <property type="protein sequence ID" value="MQL54721.1"/>
    <property type="molecule type" value="Genomic_DNA"/>
</dbReference>
<dbReference type="GeneID" id="42780350"/>
<dbReference type="InterPro" id="IPR050287">
    <property type="entry name" value="MTA/SAH_deaminase"/>
</dbReference>
<accession>A0A650CYL7</accession>
<reference evidence="3 4" key="2">
    <citation type="submission" date="2019-10" db="EMBL/GenBank/DDBJ databases">
        <title>Genome Sequences from Six Type Strain Members of the Archaeal Family Sulfolobaceae: Acidianus ambivalens, Acidianus infernus, Metallosphaera prunae, Stygiolobus azoricus, Sulfolobus metallicus, and Sulfurisphaera ohwakuensis.</title>
        <authorList>
            <person name="Counts J.A."/>
            <person name="Kelly R.M."/>
        </authorList>
    </citation>
    <scope>NUCLEOTIDE SEQUENCE [LARGE SCALE GENOMIC DNA]</scope>
    <source>
        <strain evidence="3 4">LEI 10</strain>
    </source>
</reference>
<name>A0A650CYL7_ACIAM</name>
<evidence type="ECO:0000313" key="4">
    <source>
        <dbReference type="Proteomes" id="UP000426328"/>
    </source>
</evidence>
<dbReference type="InterPro" id="IPR011059">
    <property type="entry name" value="Metal-dep_hydrolase_composite"/>
</dbReference>
<organism evidence="3 4">
    <name type="scientific">Acidianus ambivalens</name>
    <name type="common">Desulfurolobus ambivalens</name>
    <dbReference type="NCBI Taxonomy" id="2283"/>
    <lineage>
        <taxon>Archaea</taxon>
        <taxon>Thermoproteota</taxon>
        <taxon>Thermoprotei</taxon>
        <taxon>Sulfolobales</taxon>
        <taxon>Sulfolobaceae</taxon>
        <taxon>Acidianus</taxon>
    </lineage>
</organism>
<dbReference type="SUPFAM" id="SSF51556">
    <property type="entry name" value="Metallo-dependent hydrolases"/>
    <property type="match status" value="1"/>
</dbReference>
<dbReference type="InterPro" id="IPR006680">
    <property type="entry name" value="Amidohydro-rel"/>
</dbReference>
<proteinExistence type="predicted"/>
<keyword evidence="3" id="KW-0378">Hydrolase</keyword>
<gene>
    <name evidence="3" type="ORF">D1866_11430</name>
    <name evidence="2" type="ORF">GFB69_02870</name>
</gene>
<evidence type="ECO:0000313" key="5">
    <source>
        <dbReference type="Proteomes" id="UP000474054"/>
    </source>
</evidence>
<dbReference type="GO" id="GO:0016810">
    <property type="term" value="F:hydrolase activity, acting on carbon-nitrogen (but not peptide) bonds"/>
    <property type="evidence" value="ECO:0007669"/>
    <property type="project" value="InterPro"/>
</dbReference>
<protein>
    <submittedName>
        <fullName evidence="3">Amidohydrolase family protein</fullName>
    </submittedName>
</protein>
<dbReference type="Proteomes" id="UP000426328">
    <property type="component" value="Chromosome"/>
</dbReference>
<dbReference type="AlphaFoldDB" id="A0A650CYL7"/>
<sequence length="373" mass="41822">MENCKVLNVRKVLIGEDLEVKDNVNIEICNGYITHIGNGFSSNAESFTNGIAIPSLVNSHVHMLDYAFPEIGIDKTIKELVGDPNSLKYELLSKQNEKDLINFSLNFISNSINFGVTTVTDFRELGILGSKIALNIKRKLKGINYIILGRLEKNEFNDKNLVHLAEIDDGFGVSSISTYSPEELMKISEIFKNKIKAAHISETLKQNLKKDLEFFMKYLRPNLIIHGTWLSDDELLILKEKNVSLVLCPRSNLWFSTGIPRIASAIKLGVNILLGTDNAAWLSPNLWKEMELALLISRLQDPLSNYSKEILKAATVNARLFGTNKIDEGEKSNFIIIEGEKTGILRAHDIYSAIIKRGSEGNITYAEQPRILA</sequence>
<feature type="domain" description="Amidohydrolase-related" evidence="1">
    <location>
        <begin position="51"/>
        <end position="364"/>
    </location>
</feature>
<dbReference type="Proteomes" id="UP000474054">
    <property type="component" value="Unassembled WGS sequence"/>
</dbReference>
<evidence type="ECO:0000313" key="3">
    <source>
        <dbReference type="EMBL" id="QGR22517.1"/>
    </source>
</evidence>
<dbReference type="EMBL" id="CP045482">
    <property type="protein sequence ID" value="QGR22517.1"/>
    <property type="molecule type" value="Genomic_DNA"/>
</dbReference>
<dbReference type="InterPro" id="IPR032466">
    <property type="entry name" value="Metal_Hydrolase"/>
</dbReference>
<evidence type="ECO:0000313" key="2">
    <source>
        <dbReference type="EMBL" id="MQL54721.1"/>
    </source>
</evidence>
<evidence type="ECO:0000259" key="1">
    <source>
        <dbReference type="Pfam" id="PF01979"/>
    </source>
</evidence>
<dbReference type="Gene3D" id="3.20.20.140">
    <property type="entry name" value="Metal-dependent hydrolases"/>
    <property type="match status" value="1"/>
</dbReference>
<dbReference type="Gene3D" id="2.30.40.10">
    <property type="entry name" value="Urease, subunit C, domain 1"/>
    <property type="match status" value="1"/>
</dbReference>
<dbReference type="RefSeq" id="WP_155861174.1">
    <property type="nucleotide sequence ID" value="NZ_CP045482.1"/>
</dbReference>
<reference evidence="2 5" key="1">
    <citation type="submission" date="2019-10" db="EMBL/GenBank/DDBJ databases">
        <title>Comparative genomics of sulfur disproportionating microorganisms.</title>
        <authorList>
            <person name="Ward L.M."/>
            <person name="Bertran E."/>
            <person name="Johnston D."/>
        </authorList>
    </citation>
    <scope>NUCLEOTIDE SEQUENCE [LARGE SCALE GENOMIC DNA]</scope>
    <source>
        <strain evidence="2 5">DSM 3772</strain>
    </source>
</reference>
<dbReference type="Pfam" id="PF01979">
    <property type="entry name" value="Amidohydro_1"/>
    <property type="match status" value="1"/>
</dbReference>
<keyword evidence="4" id="KW-1185">Reference proteome</keyword>
<dbReference type="PANTHER" id="PTHR43794:SF5">
    <property type="entry name" value="CHLOROHYDROLASE FAMILY PROTEIN"/>
    <property type="match status" value="1"/>
</dbReference>
<dbReference type="KEGG" id="aamb:D1866_11430"/>